<dbReference type="GO" id="GO:0043093">
    <property type="term" value="P:FtsZ-dependent cytokinesis"/>
    <property type="evidence" value="ECO:0007669"/>
    <property type="project" value="UniProtKB-UniRule"/>
</dbReference>
<evidence type="ECO:0000256" key="6">
    <source>
        <dbReference type="ARBA" id="ARBA00023306"/>
    </source>
</evidence>
<dbReference type="GO" id="GO:0005886">
    <property type="term" value="C:plasma membrane"/>
    <property type="evidence" value="ECO:0007669"/>
    <property type="project" value="UniProtKB-SubCell"/>
</dbReference>
<evidence type="ECO:0000313" key="9">
    <source>
        <dbReference type="Proteomes" id="UP000619743"/>
    </source>
</evidence>
<feature type="topological domain" description="Cytoplasmic" evidence="7">
    <location>
        <begin position="1"/>
        <end position="3"/>
    </location>
</feature>
<evidence type="ECO:0000256" key="4">
    <source>
        <dbReference type="ARBA" id="ARBA00022989"/>
    </source>
</evidence>
<dbReference type="GO" id="GO:0032153">
    <property type="term" value="C:cell division site"/>
    <property type="evidence" value="ECO:0007669"/>
    <property type="project" value="UniProtKB-UniRule"/>
</dbReference>
<comment type="subunit">
    <text evidence="7">Part of a complex composed of FtsB, FtsL and FtsQ.</text>
</comment>
<keyword evidence="7" id="KW-0175">Coiled coil</keyword>
<dbReference type="PANTHER" id="PTHR37485">
    <property type="entry name" value="CELL DIVISION PROTEIN FTSB"/>
    <property type="match status" value="1"/>
</dbReference>
<evidence type="ECO:0000256" key="5">
    <source>
        <dbReference type="ARBA" id="ARBA00023136"/>
    </source>
</evidence>
<feature type="coiled-coil region" evidence="7">
    <location>
        <begin position="4"/>
        <end position="31"/>
    </location>
</feature>
<dbReference type="InterPro" id="IPR023081">
    <property type="entry name" value="Cell_div_FtsB"/>
</dbReference>
<gene>
    <name evidence="7" type="primary">ftsB</name>
    <name evidence="8" type="ORF">GCM10011369_15840</name>
</gene>
<dbReference type="PANTHER" id="PTHR37485:SF1">
    <property type="entry name" value="CELL DIVISION PROTEIN FTSB"/>
    <property type="match status" value="1"/>
</dbReference>
<comment type="similarity">
    <text evidence="7">Belongs to the FtsB family.</text>
</comment>
<reference evidence="9" key="1">
    <citation type="journal article" date="2019" name="Int. J. Syst. Evol. Microbiol.">
        <title>The Global Catalogue of Microorganisms (GCM) 10K type strain sequencing project: providing services to taxonomists for standard genome sequencing and annotation.</title>
        <authorList>
            <consortium name="The Broad Institute Genomics Platform"/>
            <consortium name="The Broad Institute Genome Sequencing Center for Infectious Disease"/>
            <person name="Wu L."/>
            <person name="Ma J."/>
        </authorList>
    </citation>
    <scope>NUCLEOTIDE SEQUENCE [LARGE SCALE GENOMIC DNA]</scope>
    <source>
        <strain evidence="9">CGMCC 1.10130</strain>
    </source>
</reference>
<name>A0A8J2XM28_9GAMM</name>
<dbReference type="GO" id="GO:0030428">
    <property type="term" value="C:cell septum"/>
    <property type="evidence" value="ECO:0007669"/>
    <property type="project" value="TreeGrafter"/>
</dbReference>
<organism evidence="8 9">
    <name type="scientific">Neiella marina</name>
    <dbReference type="NCBI Taxonomy" id="508461"/>
    <lineage>
        <taxon>Bacteria</taxon>
        <taxon>Pseudomonadati</taxon>
        <taxon>Pseudomonadota</taxon>
        <taxon>Gammaproteobacteria</taxon>
        <taxon>Alteromonadales</taxon>
        <taxon>Echinimonadaceae</taxon>
        <taxon>Neiella</taxon>
    </lineage>
</organism>
<protein>
    <recommendedName>
        <fullName evidence="7">Cell division protein FtsB</fullName>
    </recommendedName>
</protein>
<evidence type="ECO:0000256" key="7">
    <source>
        <dbReference type="HAMAP-Rule" id="MF_00599"/>
    </source>
</evidence>
<proteinExistence type="inferred from homology"/>
<evidence type="ECO:0000256" key="1">
    <source>
        <dbReference type="ARBA" id="ARBA00022475"/>
    </source>
</evidence>
<dbReference type="Proteomes" id="UP000619743">
    <property type="component" value="Unassembled WGS sequence"/>
</dbReference>
<accession>A0A8J2XM28</accession>
<keyword evidence="7" id="KW-0997">Cell inner membrane</keyword>
<comment type="caution">
    <text evidence="8">The sequence shown here is derived from an EMBL/GenBank/DDBJ whole genome shotgun (WGS) entry which is preliminary data.</text>
</comment>
<keyword evidence="6 7" id="KW-0131">Cell cycle</keyword>
<evidence type="ECO:0000256" key="2">
    <source>
        <dbReference type="ARBA" id="ARBA00022618"/>
    </source>
</evidence>
<keyword evidence="1 7" id="KW-1003">Cell membrane</keyword>
<keyword evidence="3 7" id="KW-0812">Transmembrane</keyword>
<comment type="subcellular location">
    <subcellularLocation>
        <location evidence="7">Cell inner membrane</location>
        <topology evidence="7">Single-pass type II membrane protein</topology>
    </subcellularLocation>
    <text evidence="7">Localizes to the division septum.</text>
</comment>
<feature type="topological domain" description="Periplasmic" evidence="7">
    <location>
        <begin position="3"/>
        <end position="71"/>
    </location>
</feature>
<comment type="function">
    <text evidence="7">Essential cell division protein. May link together the upstream cell division proteins, which are predominantly cytoplasmic, with the downstream cell division proteins, which are predominantly periplasmic.</text>
</comment>
<dbReference type="HAMAP" id="MF_00599">
    <property type="entry name" value="FtsB"/>
    <property type="match status" value="1"/>
</dbReference>
<dbReference type="AlphaFoldDB" id="A0A8J2XM28"/>
<keyword evidence="5 7" id="KW-0472">Membrane</keyword>
<keyword evidence="9" id="KW-1185">Reference proteome</keyword>
<keyword evidence="2 7" id="KW-0132">Cell division</keyword>
<dbReference type="EMBL" id="BMDX01000006">
    <property type="protein sequence ID" value="GGA74840.1"/>
    <property type="molecule type" value="Genomic_DNA"/>
</dbReference>
<evidence type="ECO:0000313" key="8">
    <source>
        <dbReference type="EMBL" id="GGA74840.1"/>
    </source>
</evidence>
<evidence type="ECO:0000256" key="3">
    <source>
        <dbReference type="ARBA" id="ARBA00022692"/>
    </source>
</evidence>
<dbReference type="Pfam" id="PF04977">
    <property type="entry name" value="DivIC"/>
    <property type="match status" value="1"/>
</dbReference>
<keyword evidence="4 7" id="KW-1133">Transmembrane helix</keyword>
<sequence length="71" mass="8371">MPDYVVLTERVAEQQLTNEKLKRRNELLYAEIGDLKSGLDAIEERARNELGLIQKDEVFYRIYQDLEEPDS</sequence>
<dbReference type="InterPro" id="IPR007060">
    <property type="entry name" value="FtsL/DivIC"/>
</dbReference>